<reference evidence="3 4" key="1">
    <citation type="submission" date="2021-03" db="EMBL/GenBank/DDBJ databases">
        <authorList>
            <person name="Peeters C."/>
        </authorList>
    </citation>
    <scope>NUCLEOTIDE SEQUENCE [LARGE SCALE GENOMIC DNA]</scope>
    <source>
        <strain evidence="3 4">LMG 26411</strain>
    </source>
</reference>
<dbReference type="SUPFAM" id="SSF53474">
    <property type="entry name" value="alpha/beta-Hydrolases"/>
    <property type="match status" value="1"/>
</dbReference>
<proteinExistence type="predicted"/>
<evidence type="ECO:0000259" key="2">
    <source>
        <dbReference type="Pfam" id="PF02129"/>
    </source>
</evidence>
<evidence type="ECO:0000313" key="3">
    <source>
        <dbReference type="EMBL" id="CAG2160637.1"/>
    </source>
</evidence>
<keyword evidence="4" id="KW-1185">Reference proteome</keyword>
<dbReference type="PANTHER" id="PTHR22946:SF9">
    <property type="entry name" value="POLYKETIDE TRANSFERASE AF380"/>
    <property type="match status" value="1"/>
</dbReference>
<evidence type="ECO:0000313" key="4">
    <source>
        <dbReference type="Proteomes" id="UP000672657"/>
    </source>
</evidence>
<dbReference type="Gene3D" id="3.40.50.1820">
    <property type="entry name" value="alpha/beta hydrolase"/>
    <property type="match status" value="1"/>
</dbReference>
<protein>
    <submittedName>
        <fullName evidence="3">Quorum-quenching protein AidA</fullName>
    </submittedName>
</protein>
<dbReference type="EMBL" id="CAJPVI010000086">
    <property type="protein sequence ID" value="CAG2160637.1"/>
    <property type="molecule type" value="Genomic_DNA"/>
</dbReference>
<accession>A0ABM8TVD1</accession>
<dbReference type="Gene3D" id="1.10.10.800">
    <property type="match status" value="1"/>
</dbReference>
<comment type="caution">
    <text evidence="3">The sequence shown here is derived from an EMBL/GenBank/DDBJ whole genome shotgun (WGS) entry which is preliminary data.</text>
</comment>
<sequence>MAVRYDIEFAGEQDVALRGWLFVPEIASAEPRPAISMCHGYAAVKEHALEKFAQAFAEAGFVVMVHDHRNFGASDGTPRHDIDPWMQIEDWRRAISFLESRTEVDASRIGIWGSSYSGGHALVLAATDPRVKCVVSQVPTISGFEQSRRRVSPDGLADYLDNLISDLRSSHAGEAPGTQAVVSGDLSIPAAYRSEEAQAFYLRDVGTATWPNTVTLRSSFAARMYEPGAWISRISPRPLLMIVATDDRVTLTDLELRAYEDALEPKRLITIAGGHFSPYDSAFFVACAAATDWFRLHLAP</sequence>
<evidence type="ECO:0000256" key="1">
    <source>
        <dbReference type="ARBA" id="ARBA00022801"/>
    </source>
</evidence>
<dbReference type="Proteomes" id="UP000672657">
    <property type="component" value="Unassembled WGS sequence"/>
</dbReference>
<dbReference type="InterPro" id="IPR050261">
    <property type="entry name" value="FrsA_esterase"/>
</dbReference>
<feature type="domain" description="Xaa-Pro dipeptidyl-peptidase-like" evidence="2">
    <location>
        <begin position="21"/>
        <end position="202"/>
    </location>
</feature>
<dbReference type="PANTHER" id="PTHR22946">
    <property type="entry name" value="DIENELACTONE HYDROLASE DOMAIN-CONTAINING PROTEIN-RELATED"/>
    <property type="match status" value="1"/>
</dbReference>
<gene>
    <name evidence="3" type="primary">aidA</name>
    <name evidence="3" type="ORF">LMG26411_07635</name>
</gene>
<dbReference type="Pfam" id="PF02129">
    <property type="entry name" value="Peptidase_S15"/>
    <property type="match status" value="1"/>
</dbReference>
<dbReference type="InterPro" id="IPR029058">
    <property type="entry name" value="AB_hydrolase_fold"/>
</dbReference>
<dbReference type="InterPro" id="IPR000383">
    <property type="entry name" value="Xaa-Pro-like_dom"/>
</dbReference>
<name>A0ABM8TVD1_9BURK</name>
<dbReference type="RefSeq" id="WP_211958376.1">
    <property type="nucleotide sequence ID" value="NZ_CAJPVI010000086.1"/>
</dbReference>
<organism evidence="3 4">
    <name type="scientific">Cupriavidus numazuensis</name>
    <dbReference type="NCBI Taxonomy" id="221992"/>
    <lineage>
        <taxon>Bacteria</taxon>
        <taxon>Pseudomonadati</taxon>
        <taxon>Pseudomonadota</taxon>
        <taxon>Betaproteobacteria</taxon>
        <taxon>Burkholderiales</taxon>
        <taxon>Burkholderiaceae</taxon>
        <taxon>Cupriavidus</taxon>
    </lineage>
</organism>
<keyword evidence="1" id="KW-0378">Hydrolase</keyword>